<dbReference type="AlphaFoldDB" id="A0A1R3SXW9"/>
<comment type="subcellular location">
    <subcellularLocation>
        <location evidence="1 10">Cytoplasm</location>
    </subcellularLocation>
</comment>
<dbReference type="PROSITE" id="PS51900">
    <property type="entry name" value="CB"/>
    <property type="match status" value="1"/>
</dbReference>
<dbReference type="InterPro" id="IPR044068">
    <property type="entry name" value="CB"/>
</dbReference>
<feature type="active site" evidence="10">
    <location>
        <position position="249"/>
    </location>
</feature>
<dbReference type="EMBL" id="LT605205">
    <property type="protein sequence ID" value="SCD20361.1"/>
    <property type="molecule type" value="Genomic_DNA"/>
</dbReference>
<feature type="active site" description="O-(3'-phospho-DNA)-tyrosine intermediate" evidence="10">
    <location>
        <position position="281"/>
    </location>
</feature>
<accession>A0A1R3SXW9</accession>
<comment type="subunit">
    <text evidence="10">Forms a cyclic heterotetrameric complex composed of two molecules of XerC and two molecules of XerD.</text>
</comment>
<dbReference type="Pfam" id="PF00589">
    <property type="entry name" value="Phage_integrase"/>
    <property type="match status" value="1"/>
</dbReference>
<evidence type="ECO:0000259" key="11">
    <source>
        <dbReference type="PROSITE" id="PS51898"/>
    </source>
</evidence>
<name>A0A1R3SXW9_9BACT</name>
<keyword evidence="5 10" id="KW-0159">Chromosome partition</keyword>
<evidence type="ECO:0000256" key="8">
    <source>
        <dbReference type="ARBA" id="ARBA00023172"/>
    </source>
</evidence>
<comment type="similarity">
    <text evidence="10">Belongs to the 'phage' integrase family. XerC subfamily.</text>
</comment>
<keyword evidence="14" id="KW-1185">Reference proteome</keyword>
<dbReference type="PROSITE" id="PS51898">
    <property type="entry name" value="TYR_RECOMBINASE"/>
    <property type="match status" value="1"/>
</dbReference>
<dbReference type="Proteomes" id="UP000187464">
    <property type="component" value="Chromosome I"/>
</dbReference>
<dbReference type="Gene3D" id="1.10.443.10">
    <property type="entry name" value="Intergrase catalytic core"/>
    <property type="match status" value="1"/>
</dbReference>
<evidence type="ECO:0000256" key="7">
    <source>
        <dbReference type="ARBA" id="ARBA00023125"/>
    </source>
</evidence>
<dbReference type="NCBIfam" id="NF001399">
    <property type="entry name" value="PRK00283.1"/>
    <property type="match status" value="1"/>
</dbReference>
<reference evidence="13 14" key="1">
    <citation type="submission" date="2016-08" db="EMBL/GenBank/DDBJ databases">
        <authorList>
            <person name="Seilhamer J.J."/>
        </authorList>
    </citation>
    <scope>NUCLEOTIDE SEQUENCE [LARGE SCALE GENOMIC DNA]</scope>
    <source>
        <strain evidence="13">M3/6</strain>
    </source>
</reference>
<evidence type="ECO:0000256" key="5">
    <source>
        <dbReference type="ARBA" id="ARBA00022829"/>
    </source>
</evidence>
<protein>
    <recommendedName>
        <fullName evidence="10">Tyrosine recombinase XerC</fullName>
    </recommendedName>
</protein>
<dbReference type="InterPro" id="IPR002104">
    <property type="entry name" value="Integrase_catalytic"/>
</dbReference>
<feature type="domain" description="Tyr recombinase" evidence="11">
    <location>
        <begin position="111"/>
        <end position="294"/>
    </location>
</feature>
<dbReference type="HAMAP" id="MF_01808">
    <property type="entry name" value="Recomb_XerC_XerD"/>
    <property type="match status" value="1"/>
</dbReference>
<evidence type="ECO:0000256" key="9">
    <source>
        <dbReference type="ARBA" id="ARBA00023306"/>
    </source>
</evidence>
<dbReference type="InterPro" id="IPR013762">
    <property type="entry name" value="Integrase-like_cat_sf"/>
</dbReference>
<dbReference type="GO" id="GO:0005737">
    <property type="term" value="C:cytoplasm"/>
    <property type="evidence" value="ECO:0007669"/>
    <property type="project" value="UniProtKB-SubCell"/>
</dbReference>
<evidence type="ECO:0000256" key="2">
    <source>
        <dbReference type="ARBA" id="ARBA00010450"/>
    </source>
</evidence>
<dbReference type="GO" id="GO:0003677">
    <property type="term" value="F:DNA binding"/>
    <property type="evidence" value="ECO:0007669"/>
    <property type="project" value="UniProtKB-UniRule"/>
</dbReference>
<feature type="domain" description="Core-binding (CB)" evidence="12">
    <location>
        <begin position="5"/>
        <end position="90"/>
    </location>
</feature>
<keyword evidence="8 10" id="KW-0233">DNA recombination</keyword>
<dbReference type="GO" id="GO:0007059">
    <property type="term" value="P:chromosome segregation"/>
    <property type="evidence" value="ECO:0007669"/>
    <property type="project" value="UniProtKB-UniRule"/>
</dbReference>
<dbReference type="NCBIfam" id="TIGR02225">
    <property type="entry name" value="recomb_XerD"/>
    <property type="match status" value="1"/>
</dbReference>
<dbReference type="GO" id="GO:0006313">
    <property type="term" value="P:DNA transposition"/>
    <property type="evidence" value="ECO:0007669"/>
    <property type="project" value="UniProtKB-UniRule"/>
</dbReference>
<dbReference type="InterPro" id="IPR004107">
    <property type="entry name" value="Integrase_SAM-like_N"/>
</dbReference>
<dbReference type="PANTHER" id="PTHR30349:SF81">
    <property type="entry name" value="TYROSINE RECOMBINASE XERC"/>
    <property type="match status" value="1"/>
</dbReference>
<evidence type="ECO:0000256" key="1">
    <source>
        <dbReference type="ARBA" id="ARBA00004496"/>
    </source>
</evidence>
<keyword evidence="7 10" id="KW-0238">DNA-binding</keyword>
<dbReference type="SUPFAM" id="SSF56349">
    <property type="entry name" value="DNA breaking-rejoining enzymes"/>
    <property type="match status" value="1"/>
</dbReference>
<evidence type="ECO:0000256" key="10">
    <source>
        <dbReference type="HAMAP-Rule" id="MF_01808"/>
    </source>
</evidence>
<keyword evidence="9 10" id="KW-0131">Cell cycle</keyword>
<dbReference type="KEGG" id="psac:PSM36_1541"/>
<evidence type="ECO:0000256" key="6">
    <source>
        <dbReference type="ARBA" id="ARBA00022908"/>
    </source>
</evidence>
<dbReference type="InterPro" id="IPR011932">
    <property type="entry name" value="Recomb_XerD"/>
</dbReference>
<feature type="active site" evidence="10">
    <location>
        <position position="246"/>
    </location>
</feature>
<dbReference type="GO" id="GO:0009037">
    <property type="term" value="F:tyrosine-based site-specific recombinase activity"/>
    <property type="evidence" value="ECO:0007669"/>
    <property type="project" value="UniProtKB-UniRule"/>
</dbReference>
<feature type="active site" evidence="10">
    <location>
        <position position="151"/>
    </location>
</feature>
<keyword evidence="4 10" id="KW-0132">Cell division</keyword>
<evidence type="ECO:0000256" key="4">
    <source>
        <dbReference type="ARBA" id="ARBA00022618"/>
    </source>
</evidence>
<comment type="similarity">
    <text evidence="2">Belongs to the 'phage' integrase family. XerD subfamily.</text>
</comment>
<dbReference type="InterPro" id="IPR010998">
    <property type="entry name" value="Integrase_recombinase_N"/>
</dbReference>
<dbReference type="Pfam" id="PF02899">
    <property type="entry name" value="Phage_int_SAM_1"/>
    <property type="match status" value="1"/>
</dbReference>
<dbReference type="NCBIfam" id="NF040815">
    <property type="entry name" value="recomb_XerA_Arch"/>
    <property type="match status" value="1"/>
</dbReference>
<evidence type="ECO:0000259" key="12">
    <source>
        <dbReference type="PROSITE" id="PS51900"/>
    </source>
</evidence>
<gene>
    <name evidence="10" type="primary">xerC</name>
    <name evidence="13" type="ORF">PSM36_1541</name>
</gene>
<dbReference type="InterPro" id="IPR023009">
    <property type="entry name" value="Tyrosine_recombinase_XerC/XerD"/>
</dbReference>
<dbReference type="InterPro" id="IPR011010">
    <property type="entry name" value="DNA_brk_join_enz"/>
</dbReference>
<feature type="active site" evidence="10">
    <location>
        <position position="175"/>
    </location>
</feature>
<evidence type="ECO:0000313" key="13">
    <source>
        <dbReference type="EMBL" id="SCD20361.1"/>
    </source>
</evidence>
<evidence type="ECO:0000313" key="14">
    <source>
        <dbReference type="Proteomes" id="UP000187464"/>
    </source>
</evidence>
<sequence>MKIEMDRDPKVEKYKRYLLLERGLSANSIDAYMTDLQKLLDFMENKGIDMKSVQTVHLEEFLSELHDKDISPRSIARIISGLKSFFRFLVLDKIRPDDPAELVEAPKIGLKLPVVLSVEEIDSLLAVIDVSTAEGTRNYAIIETLYSCGLRISELTNLRFSNLFFKEGFIRVEGKGSKQRLVPISDVAIRKIKDWLYYRNQIPIRKGNEDILFVSSRGKAISRVTVFYYIKRYAEEVGLQKKISPHVFRHSFATHLLERGANIRVIQEMLGHEKITTTEIYTHIDRNFLRQEIIEHHPRS</sequence>
<feature type="active site" evidence="10">
    <location>
        <position position="272"/>
    </location>
</feature>
<comment type="function">
    <text evidence="10">Site-specific tyrosine recombinase, which acts by catalyzing the cutting and rejoining of the recombining DNA molecules. The XerC-XerD complex is essential to convert dimers of the bacterial chromosome into monomers to permit their segregation at cell division. It also contributes to the segregational stability of plasmids.</text>
</comment>
<dbReference type="STRING" id="1642647.PSM36_1541"/>
<dbReference type="Gene3D" id="1.10.150.130">
    <property type="match status" value="1"/>
</dbReference>
<keyword evidence="6 10" id="KW-0229">DNA integration</keyword>
<dbReference type="CDD" id="cd00798">
    <property type="entry name" value="INT_XerDC_C"/>
    <property type="match status" value="1"/>
</dbReference>
<dbReference type="GO" id="GO:0051301">
    <property type="term" value="P:cell division"/>
    <property type="evidence" value="ECO:0007669"/>
    <property type="project" value="UniProtKB-KW"/>
</dbReference>
<keyword evidence="3 10" id="KW-0963">Cytoplasm</keyword>
<proteinExistence type="inferred from homology"/>
<organism evidence="13 14">
    <name type="scientific">Proteiniphilum saccharofermentans</name>
    <dbReference type="NCBI Taxonomy" id="1642647"/>
    <lineage>
        <taxon>Bacteria</taxon>
        <taxon>Pseudomonadati</taxon>
        <taxon>Bacteroidota</taxon>
        <taxon>Bacteroidia</taxon>
        <taxon>Bacteroidales</taxon>
        <taxon>Dysgonomonadaceae</taxon>
        <taxon>Proteiniphilum</taxon>
    </lineage>
</organism>
<dbReference type="InterPro" id="IPR050090">
    <property type="entry name" value="Tyrosine_recombinase_XerCD"/>
</dbReference>
<evidence type="ECO:0000256" key="3">
    <source>
        <dbReference type="ARBA" id="ARBA00022490"/>
    </source>
</evidence>
<dbReference type="PANTHER" id="PTHR30349">
    <property type="entry name" value="PHAGE INTEGRASE-RELATED"/>
    <property type="match status" value="1"/>
</dbReference>